<sequence length="401" mass="43602">MVVESTATGEDEDESMDVDVPDAEKTSQKSAQFEAKAALGGKGRVAADSVQLLRGHSAPVFLCAWCPSASNVLATGAGDGTARIWDLSQQSSSDGKQAMVLRHDSESADGNSSRVDVTSIVWNEQGTLLATACFNGQLRIWTAKGELKQSLRQRYVPIIAMRWNRKGSYLLSAYLDGTVAMWDVSLGQLRQEYKAHVGCVLDVDWMDNSTFASCGSDRAVKVWRENDSSAPIKTFTGHKSDINSIKWHPGGRYLASASDDGTVKIWSMTGDNSQQPVQDFFGHSQQVYLVRWLPRADKAIVASASFDGNVRVWDVHSKACIRVLAAHTKAVDCLSFSADARYLATGAFDKKVCIWNVKDGSLEKTYLADDAVHDVQWAPKGKVAAAIASSNIAVFDPLVNN</sequence>
<dbReference type="GO" id="GO:0003714">
    <property type="term" value="F:transcription corepressor activity"/>
    <property type="evidence" value="ECO:0007669"/>
    <property type="project" value="InterPro"/>
</dbReference>
<comment type="caution">
    <text evidence="9">The sequence shown here is derived from an EMBL/GenBank/DDBJ whole genome shotgun (WGS) entry which is preliminary data.</text>
</comment>
<reference evidence="9" key="1">
    <citation type="submission" date="2022-07" db="EMBL/GenBank/DDBJ databases">
        <title>Phylogenomic reconstructions and comparative analyses of Kickxellomycotina fungi.</title>
        <authorList>
            <person name="Reynolds N.K."/>
            <person name="Stajich J.E."/>
            <person name="Barry K."/>
            <person name="Grigoriev I.V."/>
            <person name="Crous P."/>
            <person name="Smith M.E."/>
        </authorList>
    </citation>
    <scope>NUCLEOTIDE SEQUENCE</scope>
    <source>
        <strain evidence="9">NRRL 1565</strain>
    </source>
</reference>
<keyword evidence="4" id="KW-0805">Transcription regulation</keyword>
<dbReference type="AlphaFoldDB" id="A0A9W8HX85"/>
<evidence type="ECO:0000256" key="7">
    <source>
        <dbReference type="PROSITE-ProRule" id="PRU00221"/>
    </source>
</evidence>
<dbReference type="SUPFAM" id="SSF50978">
    <property type="entry name" value="WD40 repeat-like"/>
    <property type="match status" value="1"/>
</dbReference>
<dbReference type="GO" id="GO:0034967">
    <property type="term" value="C:Set3 complex"/>
    <property type="evidence" value="ECO:0007669"/>
    <property type="project" value="TreeGrafter"/>
</dbReference>
<evidence type="ECO:0000256" key="4">
    <source>
        <dbReference type="ARBA" id="ARBA00023015"/>
    </source>
</evidence>
<feature type="repeat" description="WD" evidence="7">
    <location>
        <begin position="193"/>
        <end position="223"/>
    </location>
</feature>
<gene>
    <name evidence="9" type="primary">TBL1X</name>
    <name evidence="9" type="ORF">H4R20_001526</name>
</gene>
<keyword evidence="10" id="KW-1185">Reference proteome</keyword>
<dbReference type="OrthoDB" id="1367865at2759"/>
<evidence type="ECO:0000256" key="2">
    <source>
        <dbReference type="ARBA" id="ARBA00022574"/>
    </source>
</evidence>
<feature type="repeat" description="WD" evidence="7">
    <location>
        <begin position="53"/>
        <end position="95"/>
    </location>
</feature>
<dbReference type="Gene3D" id="2.130.10.10">
    <property type="entry name" value="YVTN repeat-like/Quinoprotein amine dehydrogenase"/>
    <property type="match status" value="1"/>
</dbReference>
<dbReference type="PANTHER" id="PTHR22846:SF2">
    <property type="entry name" value="F-BOX-LIKE_WD REPEAT-CONTAINING PROTEIN EBI"/>
    <property type="match status" value="1"/>
</dbReference>
<dbReference type="PRINTS" id="PR00320">
    <property type="entry name" value="GPROTEINBRPT"/>
</dbReference>
<dbReference type="GO" id="GO:0006357">
    <property type="term" value="P:regulation of transcription by RNA polymerase II"/>
    <property type="evidence" value="ECO:0007669"/>
    <property type="project" value="TreeGrafter"/>
</dbReference>
<proteinExistence type="predicted"/>
<accession>A0A9W8HX85</accession>
<dbReference type="InterPro" id="IPR019775">
    <property type="entry name" value="WD40_repeat_CS"/>
</dbReference>
<keyword evidence="6" id="KW-0539">Nucleus</keyword>
<dbReference type="PROSITE" id="PS50294">
    <property type="entry name" value="WD_REPEATS_REGION"/>
    <property type="match status" value="4"/>
</dbReference>
<dbReference type="SMART" id="SM00320">
    <property type="entry name" value="WD40"/>
    <property type="match status" value="8"/>
</dbReference>
<feature type="repeat" description="WD" evidence="7">
    <location>
        <begin position="235"/>
        <end position="276"/>
    </location>
</feature>
<dbReference type="Pfam" id="PF00400">
    <property type="entry name" value="WD40"/>
    <property type="match status" value="7"/>
</dbReference>
<dbReference type="InterPro" id="IPR020472">
    <property type="entry name" value="WD40_PAC1"/>
</dbReference>
<evidence type="ECO:0000256" key="6">
    <source>
        <dbReference type="ARBA" id="ARBA00023242"/>
    </source>
</evidence>
<dbReference type="InterPro" id="IPR015943">
    <property type="entry name" value="WD40/YVTN_repeat-like_dom_sf"/>
</dbReference>
<evidence type="ECO:0000256" key="1">
    <source>
        <dbReference type="ARBA" id="ARBA00004123"/>
    </source>
</evidence>
<comment type="subcellular location">
    <subcellularLocation>
        <location evidence="1">Nucleus</location>
    </subcellularLocation>
</comment>
<name>A0A9W8HX85_9FUNG</name>
<dbReference type="InterPro" id="IPR045183">
    <property type="entry name" value="Ebi-like"/>
</dbReference>
<dbReference type="PROSITE" id="PS00678">
    <property type="entry name" value="WD_REPEATS_1"/>
    <property type="match status" value="4"/>
</dbReference>
<feature type="region of interest" description="Disordered" evidence="8">
    <location>
        <begin position="1"/>
        <end position="31"/>
    </location>
</feature>
<evidence type="ECO:0000256" key="5">
    <source>
        <dbReference type="ARBA" id="ARBA00023163"/>
    </source>
</evidence>
<evidence type="ECO:0000256" key="8">
    <source>
        <dbReference type="SAM" id="MobiDB-lite"/>
    </source>
</evidence>
<dbReference type="InterPro" id="IPR001680">
    <property type="entry name" value="WD40_rpt"/>
</dbReference>
<evidence type="ECO:0000256" key="3">
    <source>
        <dbReference type="ARBA" id="ARBA00022737"/>
    </source>
</evidence>
<protein>
    <submittedName>
        <fullName evidence="9">Transducin beta-like</fullName>
    </submittedName>
</protein>
<evidence type="ECO:0000313" key="10">
    <source>
        <dbReference type="Proteomes" id="UP001140094"/>
    </source>
</evidence>
<dbReference type="InterPro" id="IPR036322">
    <property type="entry name" value="WD40_repeat_dom_sf"/>
</dbReference>
<dbReference type="CDD" id="cd00200">
    <property type="entry name" value="WD40"/>
    <property type="match status" value="1"/>
</dbReference>
<dbReference type="PANTHER" id="PTHR22846">
    <property type="entry name" value="WD40 REPEAT PROTEIN"/>
    <property type="match status" value="1"/>
</dbReference>
<keyword evidence="2 7" id="KW-0853">WD repeat</keyword>
<dbReference type="EMBL" id="JANBUO010000155">
    <property type="protein sequence ID" value="KAJ2806846.1"/>
    <property type="molecule type" value="Genomic_DNA"/>
</dbReference>
<dbReference type="PROSITE" id="PS50082">
    <property type="entry name" value="WD_REPEATS_2"/>
    <property type="match status" value="7"/>
</dbReference>
<dbReference type="FunFam" id="2.130.10.10:FF:000218">
    <property type="entry name" value="WD40 repeat-containing protein HOS15"/>
    <property type="match status" value="1"/>
</dbReference>
<feature type="repeat" description="WD" evidence="7">
    <location>
        <begin position="117"/>
        <end position="141"/>
    </location>
</feature>
<feature type="compositionally biased region" description="Acidic residues" evidence="8">
    <location>
        <begin position="9"/>
        <end position="21"/>
    </location>
</feature>
<dbReference type="Proteomes" id="UP001140094">
    <property type="component" value="Unassembled WGS sequence"/>
</dbReference>
<keyword evidence="5" id="KW-0804">Transcription</keyword>
<keyword evidence="3" id="KW-0677">Repeat</keyword>
<feature type="repeat" description="WD" evidence="7">
    <location>
        <begin position="151"/>
        <end position="192"/>
    </location>
</feature>
<organism evidence="9 10">
    <name type="scientific">Coemansia guatemalensis</name>
    <dbReference type="NCBI Taxonomy" id="2761395"/>
    <lineage>
        <taxon>Eukaryota</taxon>
        <taxon>Fungi</taxon>
        <taxon>Fungi incertae sedis</taxon>
        <taxon>Zoopagomycota</taxon>
        <taxon>Kickxellomycotina</taxon>
        <taxon>Kickxellomycetes</taxon>
        <taxon>Kickxellales</taxon>
        <taxon>Kickxellaceae</taxon>
        <taxon>Coemansia</taxon>
    </lineage>
</organism>
<feature type="repeat" description="WD" evidence="7">
    <location>
        <begin position="324"/>
        <end position="365"/>
    </location>
</feature>
<feature type="repeat" description="WD" evidence="7">
    <location>
        <begin position="280"/>
        <end position="323"/>
    </location>
</feature>
<evidence type="ECO:0000313" key="9">
    <source>
        <dbReference type="EMBL" id="KAJ2806846.1"/>
    </source>
</evidence>